<evidence type="ECO:0000313" key="2">
    <source>
        <dbReference type="EMBL" id="KAK6981278.1"/>
    </source>
</evidence>
<sequence>MSRKNRRPRSVTPPAIMDEDAGMAPIYDDDVPMPSPPPLSPADEDDTVLGPGLRGFGDQNDDWEDGRLDEDLRDDSDEHDDPTENDFTAAPWLRGLNALDVVSEEFDRYIAEIDPQSRLSDDDIRDIRAFNLKVDTSLGSRDFEKLRRSKLVRNIETLHHTRT</sequence>
<accession>A0AAV9ZG83</accession>
<gene>
    <name evidence="2" type="ORF">R3P38DRAFT_2808360</name>
</gene>
<evidence type="ECO:0000256" key="1">
    <source>
        <dbReference type="SAM" id="MobiDB-lite"/>
    </source>
</evidence>
<organism evidence="2 3">
    <name type="scientific">Favolaschia claudopus</name>
    <dbReference type="NCBI Taxonomy" id="2862362"/>
    <lineage>
        <taxon>Eukaryota</taxon>
        <taxon>Fungi</taxon>
        <taxon>Dikarya</taxon>
        <taxon>Basidiomycota</taxon>
        <taxon>Agaricomycotina</taxon>
        <taxon>Agaricomycetes</taxon>
        <taxon>Agaricomycetidae</taxon>
        <taxon>Agaricales</taxon>
        <taxon>Marasmiineae</taxon>
        <taxon>Mycenaceae</taxon>
        <taxon>Favolaschia</taxon>
    </lineage>
</organism>
<keyword evidence="3" id="KW-1185">Reference proteome</keyword>
<dbReference type="AlphaFoldDB" id="A0AAV9ZG83"/>
<evidence type="ECO:0000313" key="3">
    <source>
        <dbReference type="Proteomes" id="UP001362999"/>
    </source>
</evidence>
<proteinExistence type="predicted"/>
<feature type="compositionally biased region" description="Acidic residues" evidence="1">
    <location>
        <begin position="71"/>
        <end position="84"/>
    </location>
</feature>
<feature type="region of interest" description="Disordered" evidence="1">
    <location>
        <begin position="1"/>
        <end position="88"/>
    </location>
</feature>
<protein>
    <submittedName>
        <fullName evidence="2">Uncharacterized protein</fullName>
    </submittedName>
</protein>
<comment type="caution">
    <text evidence="2">The sequence shown here is derived from an EMBL/GenBank/DDBJ whole genome shotgun (WGS) entry which is preliminary data.</text>
</comment>
<reference evidence="2 3" key="1">
    <citation type="journal article" date="2024" name="J Genomics">
        <title>Draft genome sequencing and assembly of Favolaschia claudopus CIRM-BRFM 2984 isolated from oak limbs.</title>
        <authorList>
            <person name="Navarro D."/>
            <person name="Drula E."/>
            <person name="Chaduli D."/>
            <person name="Cazenave R."/>
            <person name="Ahrendt S."/>
            <person name="Wang J."/>
            <person name="Lipzen A."/>
            <person name="Daum C."/>
            <person name="Barry K."/>
            <person name="Grigoriev I.V."/>
            <person name="Favel A."/>
            <person name="Rosso M.N."/>
            <person name="Martin F."/>
        </authorList>
    </citation>
    <scope>NUCLEOTIDE SEQUENCE [LARGE SCALE GENOMIC DNA]</scope>
    <source>
        <strain evidence="2 3">CIRM-BRFM 2984</strain>
    </source>
</reference>
<dbReference type="Proteomes" id="UP001362999">
    <property type="component" value="Unassembled WGS sequence"/>
</dbReference>
<dbReference type="EMBL" id="JAWWNJ010000152">
    <property type="protein sequence ID" value="KAK6981278.1"/>
    <property type="molecule type" value="Genomic_DNA"/>
</dbReference>
<name>A0AAV9ZG83_9AGAR</name>
<feature type="compositionally biased region" description="Acidic residues" evidence="1">
    <location>
        <begin position="17"/>
        <end position="31"/>
    </location>
</feature>